<dbReference type="GO" id="GO:1990539">
    <property type="term" value="P:fructose import across plasma membrane"/>
    <property type="evidence" value="ECO:0007669"/>
    <property type="project" value="UniProtKB-ARBA"/>
</dbReference>
<comment type="pathway">
    <text evidence="2">Carbohydrate metabolism; hexose metabolism.</text>
</comment>
<evidence type="ECO:0000256" key="6">
    <source>
        <dbReference type="ARBA" id="ARBA00022741"/>
    </source>
</evidence>
<evidence type="ECO:0000256" key="2">
    <source>
        <dbReference type="ARBA" id="ARBA00005028"/>
    </source>
</evidence>
<dbReference type="PANTHER" id="PTHR19443">
    <property type="entry name" value="HEXOKINASE"/>
    <property type="match status" value="1"/>
</dbReference>
<keyword evidence="9 12" id="KW-0324">Glycolysis</keyword>
<dbReference type="GO" id="GO:0006006">
    <property type="term" value="P:glucose metabolic process"/>
    <property type="evidence" value="ECO:0007669"/>
    <property type="project" value="UniProtKB-ARBA"/>
</dbReference>
<dbReference type="EMBL" id="LT598448">
    <property type="protein sequence ID" value="SCU87897.1"/>
    <property type="molecule type" value="Genomic_DNA"/>
</dbReference>
<dbReference type="AlphaFoldDB" id="A0A1G4JDA6"/>
<dbReference type="Gene3D" id="3.40.367.20">
    <property type="match status" value="1"/>
</dbReference>
<evidence type="ECO:0000256" key="1">
    <source>
        <dbReference type="ARBA" id="ARBA00004888"/>
    </source>
</evidence>
<dbReference type="Pfam" id="PF00349">
    <property type="entry name" value="Hexokinase_1"/>
    <property type="match status" value="1"/>
</dbReference>
<evidence type="ECO:0000256" key="10">
    <source>
        <dbReference type="ARBA" id="ARBA00044613"/>
    </source>
</evidence>
<keyword evidence="8 12" id="KW-0067">ATP-binding</keyword>
<keyword evidence="16" id="KW-1185">Reference proteome</keyword>
<evidence type="ECO:0000256" key="9">
    <source>
        <dbReference type="ARBA" id="ARBA00023152"/>
    </source>
</evidence>
<dbReference type="FunFam" id="3.30.420.40:FF:000092">
    <property type="entry name" value="Phosphotransferase"/>
    <property type="match status" value="1"/>
</dbReference>
<evidence type="ECO:0000256" key="5">
    <source>
        <dbReference type="ARBA" id="ARBA00022679"/>
    </source>
</evidence>
<evidence type="ECO:0000256" key="11">
    <source>
        <dbReference type="ARBA" id="ARBA00047905"/>
    </source>
</evidence>
<dbReference type="PROSITE" id="PS51748">
    <property type="entry name" value="HEXOKINASE_2"/>
    <property type="match status" value="1"/>
</dbReference>
<dbReference type="GO" id="GO:0004340">
    <property type="term" value="F:glucokinase activity"/>
    <property type="evidence" value="ECO:0007669"/>
    <property type="project" value="TreeGrafter"/>
</dbReference>
<evidence type="ECO:0000259" key="14">
    <source>
        <dbReference type="Pfam" id="PF03727"/>
    </source>
</evidence>
<dbReference type="GO" id="GO:0006096">
    <property type="term" value="P:glycolytic process"/>
    <property type="evidence" value="ECO:0007669"/>
    <property type="project" value="UniProtKB-UniPathway"/>
</dbReference>
<dbReference type="SUPFAM" id="SSF53067">
    <property type="entry name" value="Actin-like ATPase domain"/>
    <property type="match status" value="2"/>
</dbReference>
<dbReference type="GO" id="GO:0005829">
    <property type="term" value="C:cytosol"/>
    <property type="evidence" value="ECO:0007669"/>
    <property type="project" value="TreeGrafter"/>
</dbReference>
<evidence type="ECO:0000256" key="3">
    <source>
        <dbReference type="ARBA" id="ARBA00009225"/>
    </source>
</evidence>
<dbReference type="GO" id="GO:0005536">
    <property type="term" value="F:D-glucose binding"/>
    <property type="evidence" value="ECO:0007669"/>
    <property type="project" value="InterPro"/>
</dbReference>
<dbReference type="GO" id="GO:0006013">
    <property type="term" value="P:mannose metabolic process"/>
    <property type="evidence" value="ECO:0007669"/>
    <property type="project" value="TreeGrafter"/>
</dbReference>
<evidence type="ECO:0000313" key="16">
    <source>
        <dbReference type="Proteomes" id="UP000189911"/>
    </source>
</evidence>
<evidence type="ECO:0000259" key="13">
    <source>
        <dbReference type="Pfam" id="PF00349"/>
    </source>
</evidence>
<comment type="similarity">
    <text evidence="3 12">Belongs to the hexokinase family.</text>
</comment>
<evidence type="ECO:0000256" key="8">
    <source>
        <dbReference type="ARBA" id="ARBA00022840"/>
    </source>
</evidence>
<dbReference type="Gene3D" id="1.10.287.1250">
    <property type="match status" value="1"/>
</dbReference>
<evidence type="ECO:0000256" key="12">
    <source>
        <dbReference type="RuleBase" id="RU362007"/>
    </source>
</evidence>
<dbReference type="InterPro" id="IPR043129">
    <property type="entry name" value="ATPase_NBD"/>
</dbReference>
<sequence>MVYLGPKKPPLRKGSMADVPASVLDQIQKFEEMFTVPASKLQEVTEHFVGELNKGLSKKGGNIPMIPGWVLEYPTGSEKGDYLAIDLGGTNLRVVLVKLGGNRDFDTTQSKYKLPDHMRTGSADALFSFIADSLKTFVDEEFPQGVTQALPLGFTFSYPASQDRINEGFLQRWTKGFDIDGVEGKDVVPMLQAQLQKRNIPIDVVALINDTTGTLVASMYTDPETRMGCIFGTGVNGAYYDVCSGVEKLQGRLPADITPDTPMAINCEYGSFDNELITLPRTKYDILVDKQSPRPGQQSFEKMTSGYYLGELLRLALVDLSQQGVIFKDQDMTKLEKPYVMDTSYPARIEEDPFENLEDTYDIFKNELGVETTGSERKLIRRLCELIGIRASRMSVCGIAAVCKKRGYKTAHIAADGSVFNKYPGFKERAAGGLRDIFGWEAKKNIEDYPIIIVAAEDGSGAGAAIIAALTQKRLAAGKSVGVVN</sequence>
<comment type="pathway">
    <text evidence="1">Carbohydrate degradation; glycolysis; D-glyceraldehyde 3-phosphate and glycerone phosphate from D-glucose: step 1/4.</text>
</comment>
<dbReference type="InterPro" id="IPR022672">
    <property type="entry name" value="Hexokinase_N"/>
</dbReference>
<dbReference type="PANTHER" id="PTHR19443:SF16">
    <property type="entry name" value="HEXOKINASE TYPE 1-RELATED"/>
    <property type="match status" value="1"/>
</dbReference>
<comment type="catalytic activity">
    <reaction evidence="11">
        <text>D-fructose + ATP = D-fructose 6-phosphate + ADP + H(+)</text>
        <dbReference type="Rhea" id="RHEA:16125"/>
        <dbReference type="ChEBI" id="CHEBI:15378"/>
        <dbReference type="ChEBI" id="CHEBI:30616"/>
        <dbReference type="ChEBI" id="CHEBI:37721"/>
        <dbReference type="ChEBI" id="CHEBI:61527"/>
        <dbReference type="ChEBI" id="CHEBI:456216"/>
        <dbReference type="EC" id="2.7.1.1"/>
    </reaction>
    <physiologicalReaction direction="left-to-right" evidence="11">
        <dbReference type="Rhea" id="RHEA:16126"/>
    </physiologicalReaction>
</comment>
<proteinExistence type="inferred from homology"/>
<dbReference type="GO" id="GO:0046323">
    <property type="term" value="P:D-glucose import"/>
    <property type="evidence" value="ECO:0007669"/>
    <property type="project" value="UniProtKB-ARBA"/>
</dbReference>
<dbReference type="GO" id="GO:0005524">
    <property type="term" value="F:ATP binding"/>
    <property type="evidence" value="ECO:0007669"/>
    <property type="project" value="UniProtKB-UniRule"/>
</dbReference>
<dbReference type="GO" id="GO:0019158">
    <property type="term" value="F:mannokinase activity"/>
    <property type="evidence" value="ECO:0007669"/>
    <property type="project" value="TreeGrafter"/>
</dbReference>
<evidence type="ECO:0000256" key="4">
    <source>
        <dbReference type="ARBA" id="ARBA00022533"/>
    </source>
</evidence>
<accession>A0A1G4JDA6</accession>
<keyword evidence="5 12" id="KW-0808">Transferase</keyword>
<reference evidence="16" key="1">
    <citation type="submission" date="2016-03" db="EMBL/GenBank/DDBJ databases">
        <authorList>
            <person name="Devillers Hugo."/>
        </authorList>
    </citation>
    <scope>NUCLEOTIDE SEQUENCE [LARGE SCALE GENOMIC DNA]</scope>
</reference>
<feature type="domain" description="Hexokinase C-terminal" evidence="14">
    <location>
        <begin position="226"/>
        <end position="470"/>
    </location>
</feature>
<protein>
    <recommendedName>
        <fullName evidence="12">Phosphotransferase</fullName>
        <ecNumber evidence="12">2.7.1.-</ecNumber>
    </recommendedName>
</protein>
<keyword evidence="7 12" id="KW-0418">Kinase</keyword>
<dbReference type="UniPathway" id="UPA00109">
    <property type="reaction ID" value="UER00180"/>
</dbReference>
<dbReference type="InterPro" id="IPR022673">
    <property type="entry name" value="Hexokinase_C"/>
</dbReference>
<keyword evidence="6 12" id="KW-0547">Nucleotide-binding</keyword>
<evidence type="ECO:0000313" key="15">
    <source>
        <dbReference type="EMBL" id="SCU87897.1"/>
    </source>
</evidence>
<comment type="catalytic activity">
    <reaction evidence="10">
        <text>a D-hexose + ATP = a D-hexose 6-phosphate + ADP + H(+)</text>
        <dbReference type="Rhea" id="RHEA:22740"/>
        <dbReference type="ChEBI" id="CHEBI:4194"/>
        <dbReference type="ChEBI" id="CHEBI:15378"/>
        <dbReference type="ChEBI" id="CHEBI:30616"/>
        <dbReference type="ChEBI" id="CHEBI:229467"/>
        <dbReference type="ChEBI" id="CHEBI:456216"/>
        <dbReference type="EC" id="2.7.1.1"/>
    </reaction>
    <physiologicalReaction direction="left-to-right" evidence="10">
        <dbReference type="Rhea" id="RHEA:22741"/>
    </physiologicalReaction>
</comment>
<name>A0A1G4JDA6_9SACH</name>
<dbReference type="GO" id="GO:0008865">
    <property type="term" value="F:fructokinase activity"/>
    <property type="evidence" value="ECO:0007669"/>
    <property type="project" value="RHEA"/>
</dbReference>
<dbReference type="GO" id="GO:0005739">
    <property type="term" value="C:mitochondrion"/>
    <property type="evidence" value="ECO:0007669"/>
    <property type="project" value="TreeGrafter"/>
</dbReference>
<feature type="domain" description="Hexokinase N-terminal" evidence="13">
    <location>
        <begin position="26"/>
        <end position="220"/>
    </location>
</feature>
<dbReference type="FunFam" id="3.40.367.20:FF:000004">
    <property type="entry name" value="Phosphotransferase"/>
    <property type="match status" value="1"/>
</dbReference>
<dbReference type="InterPro" id="IPR001312">
    <property type="entry name" value="Hexokinase"/>
</dbReference>
<dbReference type="OrthoDB" id="419537at2759"/>
<evidence type="ECO:0000256" key="7">
    <source>
        <dbReference type="ARBA" id="ARBA00022777"/>
    </source>
</evidence>
<dbReference type="GO" id="GO:0006000">
    <property type="term" value="P:fructose metabolic process"/>
    <property type="evidence" value="ECO:0007669"/>
    <property type="project" value="UniProtKB-ARBA"/>
</dbReference>
<dbReference type="EC" id="2.7.1.-" evidence="12"/>
<gene>
    <name evidence="15" type="ORF">LANO_0D00430G</name>
</gene>
<dbReference type="Gene3D" id="3.30.420.40">
    <property type="match status" value="1"/>
</dbReference>
<dbReference type="FunFam" id="1.10.287.1250:FF:000001">
    <property type="entry name" value="Phosphotransferase"/>
    <property type="match status" value="1"/>
</dbReference>
<dbReference type="PROSITE" id="PS00378">
    <property type="entry name" value="HEXOKINASE_1"/>
    <property type="match status" value="1"/>
</dbReference>
<dbReference type="PRINTS" id="PR00475">
    <property type="entry name" value="HEXOKINASE"/>
</dbReference>
<dbReference type="InterPro" id="IPR019807">
    <property type="entry name" value="Hexokinase_BS"/>
</dbReference>
<keyword evidence="4" id="KW-0021">Allosteric enzyme</keyword>
<organism evidence="15 16">
    <name type="scientific">Lachancea nothofagi CBS 11611</name>
    <dbReference type="NCBI Taxonomy" id="1266666"/>
    <lineage>
        <taxon>Eukaryota</taxon>
        <taxon>Fungi</taxon>
        <taxon>Dikarya</taxon>
        <taxon>Ascomycota</taxon>
        <taxon>Saccharomycotina</taxon>
        <taxon>Saccharomycetes</taxon>
        <taxon>Saccharomycetales</taxon>
        <taxon>Saccharomycetaceae</taxon>
        <taxon>Lachancea</taxon>
    </lineage>
</organism>
<dbReference type="Pfam" id="PF03727">
    <property type="entry name" value="Hexokinase_2"/>
    <property type="match status" value="1"/>
</dbReference>
<dbReference type="GO" id="GO:0001678">
    <property type="term" value="P:intracellular glucose homeostasis"/>
    <property type="evidence" value="ECO:0007669"/>
    <property type="project" value="InterPro"/>
</dbReference>
<dbReference type="Proteomes" id="UP000189911">
    <property type="component" value="Chromosome D"/>
</dbReference>